<evidence type="ECO:0000313" key="1">
    <source>
        <dbReference type="EMBL" id="GAH33985.1"/>
    </source>
</evidence>
<dbReference type="AlphaFoldDB" id="X1FNC0"/>
<dbReference type="SUPFAM" id="SSF46785">
    <property type="entry name" value="Winged helix' DNA-binding domain"/>
    <property type="match status" value="1"/>
</dbReference>
<name>X1FNC0_9ZZZZ</name>
<protein>
    <submittedName>
        <fullName evidence="1">Uncharacterized protein</fullName>
    </submittedName>
</protein>
<dbReference type="InterPro" id="IPR036390">
    <property type="entry name" value="WH_DNA-bd_sf"/>
</dbReference>
<comment type="caution">
    <text evidence="1">The sequence shown here is derived from an EMBL/GenBank/DDBJ whole genome shotgun (WGS) entry which is preliminary data.</text>
</comment>
<accession>X1FNC0</accession>
<dbReference type="EMBL" id="BARU01014546">
    <property type="protein sequence ID" value="GAH33985.1"/>
    <property type="molecule type" value="Genomic_DNA"/>
</dbReference>
<reference evidence="1" key="1">
    <citation type="journal article" date="2014" name="Front. Microbiol.">
        <title>High frequency of phylogenetically diverse reductive dehalogenase-homologous genes in deep subseafloor sedimentary metagenomes.</title>
        <authorList>
            <person name="Kawai M."/>
            <person name="Futagami T."/>
            <person name="Toyoda A."/>
            <person name="Takaki Y."/>
            <person name="Nishi S."/>
            <person name="Hori S."/>
            <person name="Arai W."/>
            <person name="Tsubouchi T."/>
            <person name="Morono Y."/>
            <person name="Uchiyama I."/>
            <person name="Ito T."/>
            <person name="Fujiyama A."/>
            <person name="Inagaki F."/>
            <person name="Takami H."/>
        </authorList>
    </citation>
    <scope>NUCLEOTIDE SEQUENCE</scope>
    <source>
        <strain evidence="1">Expedition CK06-06</strain>
    </source>
</reference>
<proteinExistence type="predicted"/>
<gene>
    <name evidence="1" type="ORF">S03H2_25600</name>
</gene>
<organism evidence="1">
    <name type="scientific">marine sediment metagenome</name>
    <dbReference type="NCBI Taxonomy" id="412755"/>
    <lineage>
        <taxon>unclassified sequences</taxon>
        <taxon>metagenomes</taxon>
        <taxon>ecological metagenomes</taxon>
    </lineage>
</organism>
<dbReference type="Gene3D" id="1.10.10.10">
    <property type="entry name" value="Winged helix-like DNA-binding domain superfamily/Winged helix DNA-binding domain"/>
    <property type="match status" value="1"/>
</dbReference>
<sequence>MEYTISNIFLRGSDNFNGRNISKGLTGYFKSLSQKDLIKITKFSKGLISRYINNLVNLNLIQIAEKKRGKERFYELTEKGKWYI</sequence>
<dbReference type="InterPro" id="IPR036388">
    <property type="entry name" value="WH-like_DNA-bd_sf"/>
</dbReference>